<keyword evidence="6" id="KW-1185">Reference proteome</keyword>
<dbReference type="GO" id="GO:0005975">
    <property type="term" value="P:carbohydrate metabolic process"/>
    <property type="evidence" value="ECO:0007669"/>
    <property type="project" value="InterPro"/>
</dbReference>
<dbReference type="PANTHER" id="PTHR36447:SF1">
    <property type="entry name" value="BETA-GALACTOSIDASE GANA"/>
    <property type="match status" value="1"/>
</dbReference>
<feature type="domain" description="Glycoside hydrolase family 42 N-terminal" evidence="3">
    <location>
        <begin position="128"/>
        <end position="268"/>
    </location>
</feature>
<evidence type="ECO:0000259" key="4">
    <source>
        <dbReference type="Pfam" id="PF18120"/>
    </source>
</evidence>
<dbReference type="KEGG" id="salm:D0Y50_11825"/>
<dbReference type="InterPro" id="IPR017853">
    <property type="entry name" value="GH"/>
</dbReference>
<evidence type="ECO:0000256" key="2">
    <source>
        <dbReference type="ARBA" id="ARBA00023295"/>
    </source>
</evidence>
<dbReference type="OrthoDB" id="9800974at2"/>
<evidence type="ECO:0000256" key="1">
    <source>
        <dbReference type="ARBA" id="ARBA00022801"/>
    </source>
</evidence>
<evidence type="ECO:0000313" key="6">
    <source>
        <dbReference type="Proteomes" id="UP000262073"/>
    </source>
</evidence>
<dbReference type="GO" id="GO:0009341">
    <property type="term" value="C:beta-galactosidase complex"/>
    <property type="evidence" value="ECO:0007669"/>
    <property type="project" value="InterPro"/>
</dbReference>
<sequence length="613" mass="68225">MSLTLLLGIGSTPELTLCFVNNKIAGSQVNKAIYQTARQWLFLAGAGLLSSGCHSVYSTAQSSANASASDTQPVVASANRALPRIQTHNGRHRLLVDDKPYLMLAGQTNNSANYPHALDKVWPVIKQLNANTLGIPVAWEQIEPVEGEFDFSFLDALIAQAKAQDVRVVLLWFASWKNNAPHYAPAWVKLDNQRFPRVIDKQGKVLNSLSPHGLNTLAADKKAFSRLMRYLQEHDRDHQVIMVQVENEVGTYGSKRDYSATAQQIFEGPVPQALLKALNKQPGTWEDVFGKHADETFHAWHIGRYVDEIAQAAKHIKPLPMNVNAALRNPFNPGDGYSMGGPTDNMLDVWKAAAPHIDMLSPDIYFRDHRTVNKVLSLYARPDNPLFVAEIGNDQPYARYLFDTLGFQGIGFAPFGMDYTDYANFPLGAKTVNDATIAPFAEIFNLFRPMQEAWAALSYQHPVYGFSEAPPHDESQQIWNAQDSGKPTAGEAEQPAYTQTADLGLWDVEITYGREMFWINPPTGNQPASGGVSIIKLSDSEFLVTGLRARVTFTGSAELDGQPTMIKRVEEGHFEGQQWVFERVWNGDQTDWGLNFTDTPHILKVSLATYQHH</sequence>
<protein>
    <submittedName>
        <fullName evidence="5">Beta-galactosidase</fullName>
    </submittedName>
</protein>
<accession>A0A346NN73</accession>
<organism evidence="5 6">
    <name type="scientific">Salinimonas sediminis</name>
    <dbReference type="NCBI Taxonomy" id="2303538"/>
    <lineage>
        <taxon>Bacteria</taxon>
        <taxon>Pseudomonadati</taxon>
        <taxon>Pseudomonadota</taxon>
        <taxon>Gammaproteobacteria</taxon>
        <taxon>Alteromonadales</taxon>
        <taxon>Alteromonadaceae</taxon>
        <taxon>Alteromonas/Salinimonas group</taxon>
        <taxon>Salinimonas</taxon>
    </lineage>
</organism>
<dbReference type="FunFam" id="3.20.20.80:FF:000135">
    <property type="entry name" value="Beta-galactosidase, putative, bgl35A"/>
    <property type="match status" value="1"/>
</dbReference>
<dbReference type="Proteomes" id="UP000262073">
    <property type="component" value="Chromosome"/>
</dbReference>
<feature type="domain" description="DUF5597" evidence="4">
    <location>
        <begin position="440"/>
        <end position="596"/>
    </location>
</feature>
<dbReference type="EMBL" id="CP031769">
    <property type="protein sequence ID" value="AXR06980.1"/>
    <property type="molecule type" value="Genomic_DNA"/>
</dbReference>
<dbReference type="InterPro" id="IPR040719">
    <property type="entry name" value="DUF5597"/>
</dbReference>
<name>A0A346NN73_9ALTE</name>
<dbReference type="Pfam" id="PF02449">
    <property type="entry name" value="Glyco_hydro_42"/>
    <property type="match status" value="1"/>
</dbReference>
<dbReference type="PANTHER" id="PTHR36447">
    <property type="entry name" value="BETA-GALACTOSIDASE GANA"/>
    <property type="match status" value="1"/>
</dbReference>
<dbReference type="GO" id="GO:0004565">
    <property type="term" value="F:beta-galactosidase activity"/>
    <property type="evidence" value="ECO:0007669"/>
    <property type="project" value="InterPro"/>
</dbReference>
<keyword evidence="1" id="KW-0378">Hydrolase</keyword>
<dbReference type="Gene3D" id="2.60.220.20">
    <property type="entry name" value="putative beta-Galactosidase from caulobacter crescentus"/>
    <property type="match status" value="1"/>
</dbReference>
<reference evidence="5 6" key="1">
    <citation type="submission" date="2018-08" db="EMBL/GenBank/DDBJ databases">
        <title>Salinimonas sediminis sp. nov., a piezophilic bacterium isolated from a deep-sea sediment sample from the New Britain Trench.</title>
        <authorList>
            <person name="Cao J."/>
        </authorList>
    </citation>
    <scope>NUCLEOTIDE SEQUENCE [LARGE SCALE GENOMIC DNA]</scope>
    <source>
        <strain evidence="5 6">N102</strain>
    </source>
</reference>
<evidence type="ECO:0000313" key="5">
    <source>
        <dbReference type="EMBL" id="AXR06980.1"/>
    </source>
</evidence>
<dbReference type="InterPro" id="IPR003476">
    <property type="entry name" value="Glyco_hydro_42"/>
</dbReference>
<proteinExistence type="predicted"/>
<keyword evidence="2" id="KW-0326">Glycosidase</keyword>
<evidence type="ECO:0000259" key="3">
    <source>
        <dbReference type="Pfam" id="PF02449"/>
    </source>
</evidence>
<dbReference type="InterPro" id="IPR013529">
    <property type="entry name" value="Glyco_hydro_42_N"/>
</dbReference>
<gene>
    <name evidence="5" type="ORF">D0Y50_11825</name>
</gene>
<dbReference type="Gene3D" id="3.20.20.80">
    <property type="entry name" value="Glycosidases"/>
    <property type="match status" value="1"/>
</dbReference>
<dbReference type="AlphaFoldDB" id="A0A346NN73"/>
<dbReference type="Pfam" id="PF18120">
    <property type="entry name" value="DUF5597"/>
    <property type="match status" value="1"/>
</dbReference>
<dbReference type="SUPFAM" id="SSF51445">
    <property type="entry name" value="(Trans)glycosidases"/>
    <property type="match status" value="1"/>
</dbReference>